<dbReference type="Gene3D" id="1.25.40.10">
    <property type="entry name" value="Tetratricopeptide repeat domain"/>
    <property type="match status" value="1"/>
</dbReference>
<reference evidence="1 2" key="1">
    <citation type="submission" date="2019-06" db="EMBL/GenBank/DDBJ databases">
        <title>Taxogenomics and systematics of the genus Pantoea.</title>
        <authorList>
            <person name="Tambong J.T."/>
        </authorList>
    </citation>
    <scope>NUCLEOTIDE SEQUENCE [LARGE SCALE GENOMIC DNA]</scope>
    <source>
        <strain evidence="1 2">LMG 24197</strain>
    </source>
</reference>
<proteinExistence type="predicted"/>
<dbReference type="RefSeq" id="WP_033761562.1">
    <property type="nucleotide sequence ID" value="NZ_CP045720.1"/>
</dbReference>
<comment type="caution">
    <text evidence="1">The sequence shown here is derived from an EMBL/GenBank/DDBJ whole genome shotgun (WGS) entry which is preliminary data.</text>
</comment>
<dbReference type="EMBL" id="VHJB01000088">
    <property type="protein sequence ID" value="TPV30801.1"/>
    <property type="molecule type" value="Genomic_DNA"/>
</dbReference>
<dbReference type="InterPro" id="IPR011990">
    <property type="entry name" value="TPR-like_helical_dom_sf"/>
</dbReference>
<accession>A0ABY2ZFX6</accession>
<evidence type="ECO:0000313" key="2">
    <source>
        <dbReference type="Proteomes" id="UP000315469"/>
    </source>
</evidence>
<keyword evidence="2" id="KW-1185">Reference proteome</keyword>
<name>A0ABY2ZFX6_9GAMM</name>
<sequence>MLSSGTIYYLNEDEIVYYKKKSLEVNSDASIKLYQYYAFSNFIKPDMIKWLKISALQGNEVARYNYAVYLINKGDMIEASRLIDEIQSSGDAASANELREKIR</sequence>
<gene>
    <name evidence="1" type="ORF">FJW02_19860</name>
</gene>
<evidence type="ECO:0008006" key="3">
    <source>
        <dbReference type="Google" id="ProtNLM"/>
    </source>
</evidence>
<organism evidence="1 2">
    <name type="scientific">Pantoea eucalypti</name>
    <dbReference type="NCBI Taxonomy" id="470933"/>
    <lineage>
        <taxon>Bacteria</taxon>
        <taxon>Pseudomonadati</taxon>
        <taxon>Pseudomonadota</taxon>
        <taxon>Gammaproteobacteria</taxon>
        <taxon>Enterobacterales</taxon>
        <taxon>Erwiniaceae</taxon>
        <taxon>Pantoea</taxon>
    </lineage>
</organism>
<dbReference type="Proteomes" id="UP000315469">
    <property type="component" value="Unassembled WGS sequence"/>
</dbReference>
<protein>
    <recommendedName>
        <fullName evidence="3">Sel1 repeat family protein</fullName>
    </recommendedName>
</protein>
<evidence type="ECO:0000313" key="1">
    <source>
        <dbReference type="EMBL" id="TPV30801.1"/>
    </source>
</evidence>
<dbReference type="GeneID" id="90521461"/>